<dbReference type="PANTHER" id="PTHR11138">
    <property type="entry name" value="METHIONYL-TRNA FORMYLTRANSFERASE"/>
    <property type="match status" value="1"/>
</dbReference>
<feature type="binding site" evidence="5">
    <location>
        <begin position="113"/>
        <end position="116"/>
    </location>
    <ligand>
        <name>(6S)-5,6,7,8-tetrahydrofolate</name>
        <dbReference type="ChEBI" id="CHEBI:57453"/>
    </ligand>
</feature>
<dbReference type="InterPro" id="IPR036477">
    <property type="entry name" value="Formyl_transf_N_sf"/>
</dbReference>
<dbReference type="EMBL" id="DRHH01000038">
    <property type="protein sequence ID" value="HEB13960.1"/>
    <property type="molecule type" value="Genomic_DNA"/>
</dbReference>
<dbReference type="NCBIfam" id="TIGR00460">
    <property type="entry name" value="fmt"/>
    <property type="match status" value="1"/>
</dbReference>
<dbReference type="CDD" id="cd08704">
    <property type="entry name" value="Met_tRNA_FMT_C"/>
    <property type="match status" value="1"/>
</dbReference>
<proteinExistence type="inferred from homology"/>
<dbReference type="InterPro" id="IPR011034">
    <property type="entry name" value="Formyl_transferase-like_C_sf"/>
</dbReference>
<keyword evidence="3 5" id="KW-0808">Transferase</keyword>
<evidence type="ECO:0000259" key="6">
    <source>
        <dbReference type="Pfam" id="PF00551"/>
    </source>
</evidence>
<feature type="domain" description="Formyl transferase N-terminal" evidence="6">
    <location>
        <begin position="6"/>
        <end position="184"/>
    </location>
</feature>
<accession>A0A7C1T2M2</accession>
<dbReference type="Gene3D" id="3.40.50.12230">
    <property type="match status" value="1"/>
</dbReference>
<evidence type="ECO:0000256" key="4">
    <source>
        <dbReference type="ARBA" id="ARBA00022917"/>
    </source>
</evidence>
<dbReference type="CDD" id="cd08646">
    <property type="entry name" value="FMT_core_Met-tRNA-FMT_N"/>
    <property type="match status" value="1"/>
</dbReference>
<dbReference type="PANTHER" id="PTHR11138:SF5">
    <property type="entry name" value="METHIONYL-TRNA FORMYLTRANSFERASE, MITOCHONDRIAL"/>
    <property type="match status" value="1"/>
</dbReference>
<comment type="caution">
    <text evidence="8">The sequence shown here is derived from an EMBL/GenBank/DDBJ whole genome shotgun (WGS) entry which is preliminary data.</text>
</comment>
<evidence type="ECO:0000256" key="3">
    <source>
        <dbReference type="ARBA" id="ARBA00022679"/>
    </source>
</evidence>
<dbReference type="HAMAP" id="MF_00182">
    <property type="entry name" value="Formyl_trans"/>
    <property type="match status" value="1"/>
</dbReference>
<gene>
    <name evidence="5" type="primary">fmt</name>
    <name evidence="8" type="ORF">ENI09_00920</name>
</gene>
<evidence type="ECO:0000256" key="2">
    <source>
        <dbReference type="ARBA" id="ARBA00012261"/>
    </source>
</evidence>
<dbReference type="GO" id="GO:0004479">
    <property type="term" value="F:methionyl-tRNA formyltransferase activity"/>
    <property type="evidence" value="ECO:0007669"/>
    <property type="project" value="UniProtKB-UniRule"/>
</dbReference>
<reference evidence="8" key="1">
    <citation type="journal article" date="2020" name="mSystems">
        <title>Genome- and Community-Level Interaction Insights into Carbon Utilization and Element Cycling Functions of Hydrothermarchaeota in Hydrothermal Sediment.</title>
        <authorList>
            <person name="Zhou Z."/>
            <person name="Liu Y."/>
            <person name="Xu W."/>
            <person name="Pan J."/>
            <person name="Luo Z.H."/>
            <person name="Li M."/>
        </authorList>
    </citation>
    <scope>NUCLEOTIDE SEQUENCE [LARGE SCALE GENOMIC DNA]</scope>
    <source>
        <strain evidence="8">HyVt-365</strain>
    </source>
</reference>
<evidence type="ECO:0000259" key="7">
    <source>
        <dbReference type="Pfam" id="PF02911"/>
    </source>
</evidence>
<keyword evidence="4 5" id="KW-0648">Protein biosynthesis</keyword>
<dbReference type="InterPro" id="IPR005794">
    <property type="entry name" value="Fmt"/>
</dbReference>
<dbReference type="GO" id="GO:0005829">
    <property type="term" value="C:cytosol"/>
    <property type="evidence" value="ECO:0007669"/>
    <property type="project" value="TreeGrafter"/>
</dbReference>
<evidence type="ECO:0000256" key="5">
    <source>
        <dbReference type="HAMAP-Rule" id="MF_00182"/>
    </source>
</evidence>
<dbReference type="AlphaFoldDB" id="A0A7C1T2M2"/>
<comment type="function">
    <text evidence="5">Attaches a formyl group to the free amino group of methionyl-tRNA(fMet). The formyl group appears to play a dual role in the initiator identity of N-formylmethionyl-tRNA by promoting its recognition by IF2 and preventing the misappropriation of this tRNA by the elongation apparatus.</text>
</comment>
<dbReference type="InterPro" id="IPR005793">
    <property type="entry name" value="Formyl_trans_C"/>
</dbReference>
<dbReference type="Pfam" id="PF00551">
    <property type="entry name" value="Formyl_trans_N"/>
    <property type="match status" value="1"/>
</dbReference>
<dbReference type="InterPro" id="IPR002376">
    <property type="entry name" value="Formyl_transf_N"/>
</dbReference>
<dbReference type="InterPro" id="IPR001555">
    <property type="entry name" value="GART_AS"/>
</dbReference>
<dbReference type="SUPFAM" id="SSF53328">
    <property type="entry name" value="Formyltransferase"/>
    <property type="match status" value="1"/>
</dbReference>
<dbReference type="Proteomes" id="UP000885744">
    <property type="component" value="Unassembled WGS sequence"/>
</dbReference>
<dbReference type="SUPFAM" id="SSF50486">
    <property type="entry name" value="FMT C-terminal domain-like"/>
    <property type="match status" value="1"/>
</dbReference>
<comment type="similarity">
    <text evidence="1 5">Belongs to the Fmt family.</text>
</comment>
<dbReference type="InterPro" id="IPR041711">
    <property type="entry name" value="Met-tRNA-FMT_N"/>
</dbReference>
<organism evidence="8">
    <name type="scientific">candidate division WWE3 bacterium</name>
    <dbReference type="NCBI Taxonomy" id="2053526"/>
    <lineage>
        <taxon>Bacteria</taxon>
        <taxon>Katanobacteria</taxon>
    </lineage>
</organism>
<dbReference type="Pfam" id="PF02911">
    <property type="entry name" value="Formyl_trans_C"/>
    <property type="match status" value="1"/>
</dbReference>
<comment type="catalytic activity">
    <reaction evidence="5">
        <text>L-methionyl-tRNA(fMet) + (6R)-10-formyltetrahydrofolate = N-formyl-L-methionyl-tRNA(fMet) + (6S)-5,6,7,8-tetrahydrofolate + H(+)</text>
        <dbReference type="Rhea" id="RHEA:24380"/>
        <dbReference type="Rhea" id="RHEA-COMP:9952"/>
        <dbReference type="Rhea" id="RHEA-COMP:9953"/>
        <dbReference type="ChEBI" id="CHEBI:15378"/>
        <dbReference type="ChEBI" id="CHEBI:57453"/>
        <dbReference type="ChEBI" id="CHEBI:78530"/>
        <dbReference type="ChEBI" id="CHEBI:78844"/>
        <dbReference type="ChEBI" id="CHEBI:195366"/>
        <dbReference type="EC" id="2.1.2.9"/>
    </reaction>
</comment>
<evidence type="ECO:0000313" key="8">
    <source>
        <dbReference type="EMBL" id="HEB13960.1"/>
    </source>
</evidence>
<protein>
    <recommendedName>
        <fullName evidence="2 5">Methionyl-tRNA formyltransferase</fullName>
        <ecNumber evidence="2 5">2.1.2.9</ecNumber>
    </recommendedName>
</protein>
<evidence type="ECO:0000256" key="1">
    <source>
        <dbReference type="ARBA" id="ARBA00010699"/>
    </source>
</evidence>
<sequence length="299" mass="33904">MAKKPRIVFFGSPAFGQVILKRLLEDFTVVAVVTQPDRSRGRGRKRLPTPVKSFAKENKITAYDPENKKQLKDLKARLKRLKSDVFAVASYGMIIPQEILEIPKRGTFNVHPSLLPKYRGPSPIHATILHGDEKTGVTIMLMDEKMDHGPILAQKEIPISPEETTLTLTAKLAYFGGDLLVETIQRLLKDGIIPQPQDHEKATYTKLIKKKDGHMDWDRMGNENIERMIRAYQPWPGVWTTVGEMADQLEQELRNKKHKSLKLKILTAHLENGVLALDRVQVEGKKPISLTDFGKGYLK</sequence>
<feature type="domain" description="Formyl transferase C-terminal" evidence="7">
    <location>
        <begin position="208"/>
        <end position="297"/>
    </location>
</feature>
<dbReference type="InterPro" id="IPR044135">
    <property type="entry name" value="Met-tRNA-FMT_C"/>
</dbReference>
<dbReference type="EC" id="2.1.2.9" evidence="2 5"/>
<dbReference type="PROSITE" id="PS00373">
    <property type="entry name" value="GART"/>
    <property type="match status" value="1"/>
</dbReference>
<name>A0A7C1T2M2_UNCKA</name>